<name>A0ABD5YPI9_9EURY</name>
<dbReference type="InterPro" id="IPR013342">
    <property type="entry name" value="Mandelate_racemase_C"/>
</dbReference>
<dbReference type="SFLD" id="SFLDS00001">
    <property type="entry name" value="Enolase"/>
    <property type="match status" value="1"/>
</dbReference>
<dbReference type="AlphaFoldDB" id="A0ABD5YPI9"/>
<accession>A0ABD5YPI9</accession>
<evidence type="ECO:0000313" key="3">
    <source>
        <dbReference type="EMBL" id="MFC7190031.1"/>
    </source>
</evidence>
<dbReference type="InterPro" id="IPR029065">
    <property type="entry name" value="Enolase_C-like"/>
</dbReference>
<dbReference type="InterPro" id="IPR013341">
    <property type="entry name" value="Mandelate_racemase_N_dom"/>
</dbReference>
<dbReference type="EMBL" id="JBHTAX010000001">
    <property type="protein sequence ID" value="MFC7190031.1"/>
    <property type="molecule type" value="Genomic_DNA"/>
</dbReference>
<dbReference type="Proteomes" id="UP001596417">
    <property type="component" value="Unassembled WGS sequence"/>
</dbReference>
<feature type="domain" description="Mandelate racemase/muconate lactonizing enzyme C-terminal" evidence="2">
    <location>
        <begin position="148"/>
        <end position="246"/>
    </location>
</feature>
<dbReference type="GO" id="GO:0016829">
    <property type="term" value="F:lyase activity"/>
    <property type="evidence" value="ECO:0007669"/>
    <property type="project" value="UniProtKB-KW"/>
</dbReference>
<evidence type="ECO:0000313" key="4">
    <source>
        <dbReference type="Proteomes" id="UP001596417"/>
    </source>
</evidence>
<dbReference type="Pfam" id="PF02746">
    <property type="entry name" value="MR_MLE_N"/>
    <property type="match status" value="1"/>
</dbReference>
<protein>
    <submittedName>
        <fullName evidence="3">Mandelate racemase/muconate lactonizing enzyme family protein</fullName>
    </submittedName>
</protein>
<dbReference type="CDD" id="cd03316">
    <property type="entry name" value="MR_like"/>
    <property type="match status" value="1"/>
</dbReference>
<dbReference type="Pfam" id="PF13378">
    <property type="entry name" value="MR_MLE_C"/>
    <property type="match status" value="1"/>
</dbReference>
<keyword evidence="1" id="KW-0456">Lyase</keyword>
<dbReference type="InterPro" id="IPR029017">
    <property type="entry name" value="Enolase-like_N"/>
</dbReference>
<gene>
    <name evidence="3" type="ORF">ACFQL7_09290</name>
</gene>
<dbReference type="Gene3D" id="3.30.390.10">
    <property type="entry name" value="Enolase-like, N-terminal domain"/>
    <property type="match status" value="1"/>
</dbReference>
<sequence>MLIRNVEAIPVEMDVLPLESESEFGLAPYVSNHASVESITRMLIRVETGEKQVGWGEMLVAMKSAAVTRAVIEDVIAPKLIGRELDSIRGFIEEFYFPYVKVRPFLGAVETALWDALGNNLGVPVHQLLGGAVRERVPVAFCLGILPVEEAREHARRAMGSGFSTLKTKAGPDWRADTERLRAMHDAVNGEMEFRLDPNQGWTAEDTVRAAAQLEDKGVLLQYLEQPVRIDAYGTYAKLRERLRTPIAVNEDTYFPRNLRYLLRADAIDVAVVDLVPAGGLIAVQEQAALAAKAGVSVSHHCGFDLGIKTAAMLHVVGSTPGINLPPDSVYYAWADHIIKEPFEIDDGSYPVPDGPGLGITVDETKVEQYRID</sequence>
<evidence type="ECO:0000259" key="2">
    <source>
        <dbReference type="SMART" id="SM00922"/>
    </source>
</evidence>
<dbReference type="RefSeq" id="WP_264554619.1">
    <property type="nucleotide sequence ID" value="NZ_CP109979.1"/>
</dbReference>
<comment type="caution">
    <text evidence="3">The sequence shown here is derived from an EMBL/GenBank/DDBJ whole genome shotgun (WGS) entry which is preliminary data.</text>
</comment>
<evidence type="ECO:0000256" key="1">
    <source>
        <dbReference type="ARBA" id="ARBA00023239"/>
    </source>
</evidence>
<dbReference type="InterPro" id="IPR036849">
    <property type="entry name" value="Enolase-like_C_sf"/>
</dbReference>
<dbReference type="SUPFAM" id="SSF54826">
    <property type="entry name" value="Enolase N-terminal domain-like"/>
    <property type="match status" value="1"/>
</dbReference>
<dbReference type="Gene3D" id="3.20.20.120">
    <property type="entry name" value="Enolase-like C-terminal domain"/>
    <property type="match status" value="1"/>
</dbReference>
<reference evidence="3 4" key="1">
    <citation type="journal article" date="2019" name="Int. J. Syst. Evol. Microbiol.">
        <title>The Global Catalogue of Microorganisms (GCM) 10K type strain sequencing project: providing services to taxonomists for standard genome sequencing and annotation.</title>
        <authorList>
            <consortium name="The Broad Institute Genomics Platform"/>
            <consortium name="The Broad Institute Genome Sequencing Center for Infectious Disease"/>
            <person name="Wu L."/>
            <person name="Ma J."/>
        </authorList>
    </citation>
    <scope>NUCLEOTIDE SEQUENCE [LARGE SCALE GENOMIC DNA]</scope>
    <source>
        <strain evidence="3 4">RDMS1</strain>
    </source>
</reference>
<dbReference type="PANTHER" id="PTHR48080">
    <property type="entry name" value="D-GALACTONATE DEHYDRATASE-RELATED"/>
    <property type="match status" value="1"/>
</dbReference>
<proteinExistence type="predicted"/>
<dbReference type="PANTHER" id="PTHR48080:SF2">
    <property type="entry name" value="D-GALACTONATE DEHYDRATASE"/>
    <property type="match status" value="1"/>
</dbReference>
<keyword evidence="4" id="KW-1185">Reference proteome</keyword>
<dbReference type="GeneID" id="76199601"/>
<organism evidence="3 4">
    <name type="scientific">Halocatena marina</name>
    <dbReference type="NCBI Taxonomy" id="2934937"/>
    <lineage>
        <taxon>Archaea</taxon>
        <taxon>Methanobacteriati</taxon>
        <taxon>Methanobacteriota</taxon>
        <taxon>Stenosarchaea group</taxon>
        <taxon>Halobacteria</taxon>
        <taxon>Halobacteriales</taxon>
        <taxon>Natronomonadaceae</taxon>
        <taxon>Halocatena</taxon>
    </lineage>
</organism>
<dbReference type="SMART" id="SM00922">
    <property type="entry name" value="MR_MLE"/>
    <property type="match status" value="1"/>
</dbReference>
<dbReference type="InterPro" id="IPR034593">
    <property type="entry name" value="DgoD-like"/>
</dbReference>
<dbReference type="SUPFAM" id="SSF51604">
    <property type="entry name" value="Enolase C-terminal domain-like"/>
    <property type="match status" value="1"/>
</dbReference>